<sequence>MSNSRVDYEADHYCPVYDRIINSDLCYDSMMCLHRFFKVSSVKELSQVEDIDKARMKCEKCKYSEEC</sequence>
<evidence type="ECO:0000313" key="1">
    <source>
        <dbReference type="EMBL" id="MCU6701140.1"/>
    </source>
</evidence>
<evidence type="ECO:0000313" key="2">
    <source>
        <dbReference type="Proteomes" id="UP001207605"/>
    </source>
</evidence>
<protein>
    <submittedName>
        <fullName evidence="1">Uncharacterized protein</fullName>
    </submittedName>
</protein>
<comment type="caution">
    <text evidence="1">The sequence shown here is derived from an EMBL/GenBank/DDBJ whole genome shotgun (WGS) entry which is preliminary data.</text>
</comment>
<name>A0ABT2SA60_9FIRM</name>
<reference evidence="1 2" key="1">
    <citation type="journal article" date="2021" name="ISME Commun">
        <title>Automated analysis of genomic sequences facilitates high-throughput and comprehensive description of bacteria.</title>
        <authorList>
            <person name="Hitch T.C.A."/>
        </authorList>
    </citation>
    <scope>NUCLEOTIDE SEQUENCE [LARGE SCALE GENOMIC DNA]</scope>
    <source>
        <strain evidence="1 2">Sanger_02</strain>
    </source>
</reference>
<dbReference type="Proteomes" id="UP001207605">
    <property type="component" value="Unassembled WGS sequence"/>
</dbReference>
<dbReference type="EMBL" id="JAOQJV010000027">
    <property type="protein sequence ID" value="MCU6701140.1"/>
    <property type="molecule type" value="Genomic_DNA"/>
</dbReference>
<accession>A0ABT2SA60</accession>
<proteinExistence type="predicted"/>
<organism evidence="1 2">
    <name type="scientific">Dorea ammoniilytica</name>
    <dbReference type="NCBI Taxonomy" id="2981788"/>
    <lineage>
        <taxon>Bacteria</taxon>
        <taxon>Bacillati</taxon>
        <taxon>Bacillota</taxon>
        <taxon>Clostridia</taxon>
        <taxon>Lachnospirales</taxon>
        <taxon>Lachnospiraceae</taxon>
        <taxon>Dorea</taxon>
    </lineage>
</organism>
<keyword evidence="2" id="KW-1185">Reference proteome</keyword>
<gene>
    <name evidence="1" type="ORF">OCV65_13005</name>
</gene>